<reference evidence="2 3" key="1">
    <citation type="submission" date="2016-06" db="EMBL/GenBank/DDBJ databases">
        <title>Living apart together: crosstalk between the core and supernumerary genomes in a fungal plant pathogen.</title>
        <authorList>
            <person name="Vanheule A."/>
            <person name="Audenaert K."/>
            <person name="Warris S."/>
            <person name="Van De Geest H."/>
            <person name="Schijlen E."/>
            <person name="Hofte M."/>
            <person name="De Saeger S."/>
            <person name="Haesaert G."/>
            <person name="Waalwijk C."/>
            <person name="Van Der Lee T."/>
        </authorList>
    </citation>
    <scope>NUCLEOTIDE SEQUENCE [LARGE SCALE GENOMIC DNA]</scope>
    <source>
        <strain evidence="2 3">2516</strain>
    </source>
</reference>
<keyword evidence="3" id="KW-1185">Reference proteome</keyword>
<sequence length="70" mass="7485">MNFLMASSGTLYPEEKGNNSSTYQSMVSPIPSTLIEAHLSIQTANLSGVDMLVPEGTNSLMAATIYWDTG</sequence>
<gene>
    <name evidence="2" type="ORF">FPOA_01007</name>
</gene>
<evidence type="ECO:0000313" key="3">
    <source>
        <dbReference type="Proteomes" id="UP000091967"/>
    </source>
</evidence>
<accession>A0A1B8B2Y7</accession>
<proteinExistence type="predicted"/>
<protein>
    <submittedName>
        <fullName evidence="2">Uncharacterized protein</fullName>
    </submittedName>
</protein>
<evidence type="ECO:0000313" key="2">
    <source>
        <dbReference type="EMBL" id="OBS27066.1"/>
    </source>
</evidence>
<name>A0A1B8B2Y7_FUSPO</name>
<feature type="region of interest" description="Disordered" evidence="1">
    <location>
        <begin position="1"/>
        <end position="24"/>
    </location>
</feature>
<dbReference type="Proteomes" id="UP000091967">
    <property type="component" value="Unassembled WGS sequence"/>
</dbReference>
<organism evidence="2 3">
    <name type="scientific">Fusarium poae</name>
    <dbReference type="NCBI Taxonomy" id="36050"/>
    <lineage>
        <taxon>Eukaryota</taxon>
        <taxon>Fungi</taxon>
        <taxon>Dikarya</taxon>
        <taxon>Ascomycota</taxon>
        <taxon>Pezizomycotina</taxon>
        <taxon>Sordariomycetes</taxon>
        <taxon>Hypocreomycetidae</taxon>
        <taxon>Hypocreales</taxon>
        <taxon>Nectriaceae</taxon>
        <taxon>Fusarium</taxon>
    </lineage>
</organism>
<feature type="compositionally biased region" description="Polar residues" evidence="1">
    <location>
        <begin position="1"/>
        <end position="10"/>
    </location>
</feature>
<dbReference type="AlphaFoldDB" id="A0A1B8B2Y7"/>
<evidence type="ECO:0000256" key="1">
    <source>
        <dbReference type="SAM" id="MobiDB-lite"/>
    </source>
</evidence>
<dbReference type="EMBL" id="LYXU01000001">
    <property type="protein sequence ID" value="OBS27066.1"/>
    <property type="molecule type" value="Genomic_DNA"/>
</dbReference>
<comment type="caution">
    <text evidence="2">The sequence shown here is derived from an EMBL/GenBank/DDBJ whole genome shotgun (WGS) entry which is preliminary data.</text>
</comment>